<dbReference type="PANTHER" id="PTHR12110">
    <property type="entry name" value="HYDROXYPYRUVATE ISOMERASE"/>
    <property type="match status" value="1"/>
</dbReference>
<evidence type="ECO:0000259" key="1">
    <source>
        <dbReference type="Pfam" id="PF01261"/>
    </source>
</evidence>
<dbReference type="InterPro" id="IPR013022">
    <property type="entry name" value="Xyl_isomerase-like_TIM-brl"/>
</dbReference>
<gene>
    <name evidence="2" type="ORF">BBK14_23025</name>
</gene>
<dbReference type="RefSeq" id="WP_071065483.1">
    <property type="nucleotide sequence ID" value="NZ_MAXA01000234.1"/>
</dbReference>
<dbReference type="InterPro" id="IPR036237">
    <property type="entry name" value="Xyl_isomerase-like_sf"/>
</dbReference>
<dbReference type="PANTHER" id="PTHR12110:SF48">
    <property type="entry name" value="BLL3656 PROTEIN"/>
    <property type="match status" value="1"/>
</dbReference>
<dbReference type="InterPro" id="IPR050312">
    <property type="entry name" value="IolE/XylAMocC-like"/>
</dbReference>
<dbReference type="EMBL" id="MAXA01000234">
    <property type="protein sequence ID" value="OHV24693.1"/>
    <property type="molecule type" value="Genomic_DNA"/>
</dbReference>
<dbReference type="GO" id="GO:0016853">
    <property type="term" value="F:isomerase activity"/>
    <property type="evidence" value="ECO:0007669"/>
    <property type="project" value="UniProtKB-KW"/>
</dbReference>
<protein>
    <submittedName>
        <fullName evidence="2">Xylose isomerase</fullName>
    </submittedName>
</protein>
<dbReference type="AlphaFoldDB" id="A0A1S1PPH0"/>
<proteinExistence type="predicted"/>
<evidence type="ECO:0000313" key="3">
    <source>
        <dbReference type="Proteomes" id="UP000179769"/>
    </source>
</evidence>
<keyword evidence="2" id="KW-0413">Isomerase</keyword>
<organism evidence="2 3">
    <name type="scientific">Parafrankia soli</name>
    <dbReference type="NCBI Taxonomy" id="2599596"/>
    <lineage>
        <taxon>Bacteria</taxon>
        <taxon>Bacillati</taxon>
        <taxon>Actinomycetota</taxon>
        <taxon>Actinomycetes</taxon>
        <taxon>Frankiales</taxon>
        <taxon>Frankiaceae</taxon>
        <taxon>Parafrankia</taxon>
    </lineage>
</organism>
<dbReference type="Gene3D" id="3.20.20.150">
    <property type="entry name" value="Divalent-metal-dependent TIM barrel enzymes"/>
    <property type="match status" value="1"/>
</dbReference>
<sequence>MERLSIEPLSVMGLPPVESVGLAADLGLQYVALALSALPNPYGHPPFSLRDDLALRRETLAALHDRGVTVSLGDGFVLHPGMDIRDLAGDVAIVAELGAQRINTVTFDPDFGRSADQFGVLAEMAAEFGLETTLEFSPGLAIADLPTALAAARAVGRPDFRLLIDTMHLVRSGSGPAEVAAVDPDLIGYIQLSDAPLVPTIPDYMEEACFERMVPGAGELPLLEILEALPRHLVIGLEVPLRSQADAGVGPHDRLGRCVDAARKLLVQVDNR</sequence>
<accession>A0A1S1PPH0</accession>
<reference evidence="3" key="1">
    <citation type="submission" date="2016-07" db="EMBL/GenBank/DDBJ databases">
        <title>Frankia sp. NRRL B-16219 Genome sequencing.</title>
        <authorList>
            <person name="Ghodhbane-Gtari F."/>
            <person name="Swanson E."/>
            <person name="Gueddou A."/>
            <person name="Louati M."/>
            <person name="Nouioui I."/>
            <person name="Hezbri K."/>
            <person name="Abebe-Akele F."/>
            <person name="Simpson S."/>
            <person name="Morris K."/>
            <person name="Thomas K."/>
            <person name="Gtari M."/>
            <person name="Tisa L.S."/>
        </authorList>
    </citation>
    <scope>NUCLEOTIDE SEQUENCE [LARGE SCALE GENOMIC DNA]</scope>
    <source>
        <strain evidence="3">NRRL B-16219</strain>
    </source>
</reference>
<keyword evidence="3" id="KW-1185">Reference proteome</keyword>
<dbReference type="SUPFAM" id="SSF51658">
    <property type="entry name" value="Xylose isomerase-like"/>
    <property type="match status" value="1"/>
</dbReference>
<dbReference type="Proteomes" id="UP000179769">
    <property type="component" value="Unassembled WGS sequence"/>
</dbReference>
<dbReference type="Pfam" id="PF01261">
    <property type="entry name" value="AP_endonuc_2"/>
    <property type="match status" value="1"/>
</dbReference>
<evidence type="ECO:0000313" key="2">
    <source>
        <dbReference type="EMBL" id="OHV24693.1"/>
    </source>
</evidence>
<comment type="caution">
    <text evidence="2">The sequence shown here is derived from an EMBL/GenBank/DDBJ whole genome shotgun (WGS) entry which is preliminary data.</text>
</comment>
<feature type="domain" description="Xylose isomerase-like TIM barrel" evidence="1">
    <location>
        <begin position="22"/>
        <end position="242"/>
    </location>
</feature>
<name>A0A1S1PPH0_9ACTN</name>